<dbReference type="Gene3D" id="1.10.357.10">
    <property type="entry name" value="Tetracycline Repressor, domain 2"/>
    <property type="match status" value="1"/>
</dbReference>
<evidence type="ECO:0000313" key="6">
    <source>
        <dbReference type="Proteomes" id="UP000093962"/>
    </source>
</evidence>
<dbReference type="PANTHER" id="PTHR30055">
    <property type="entry name" value="HTH-TYPE TRANSCRIPTIONAL REGULATOR RUTR"/>
    <property type="match status" value="1"/>
</dbReference>
<reference evidence="5 7" key="2">
    <citation type="submission" date="2019-01" db="EMBL/GenBank/DDBJ databases">
        <title>High-quality-draft genome sequences of five non-tuberculosis mycobacteriaceae isolated from a nosocomial environment.</title>
        <authorList>
            <person name="Tiago I."/>
            <person name="Alarico S."/>
            <person name="Pereira S.G."/>
            <person name="Coelho C."/>
            <person name="Maranha A."/>
            <person name="Empadinhas N."/>
        </authorList>
    </citation>
    <scope>NUCLEOTIDE SEQUENCE [LARGE SCALE GENOMIC DNA]</scope>
    <source>
        <strain evidence="5 7">24AIII</strain>
    </source>
</reference>
<accession>A0A1A0MQY1</accession>
<organism evidence="4 6">
    <name type="scientific">Mycolicibacterium mucogenicum</name>
    <name type="common">Mycobacterium mucogenicum</name>
    <dbReference type="NCBI Taxonomy" id="56689"/>
    <lineage>
        <taxon>Bacteria</taxon>
        <taxon>Bacillati</taxon>
        <taxon>Actinomycetota</taxon>
        <taxon>Actinomycetes</taxon>
        <taxon>Mycobacteriales</taxon>
        <taxon>Mycobacteriaceae</taxon>
        <taxon>Mycolicibacterium</taxon>
    </lineage>
</organism>
<comment type="caution">
    <text evidence="4">The sequence shown here is derived from an EMBL/GenBank/DDBJ whole genome shotgun (WGS) entry which is preliminary data.</text>
</comment>
<dbReference type="AlphaFoldDB" id="A0A1A0MQY1"/>
<dbReference type="InterPro" id="IPR050109">
    <property type="entry name" value="HTH-type_TetR-like_transc_reg"/>
</dbReference>
<dbReference type="OrthoDB" id="4802216at2"/>
<feature type="domain" description="HTH tetR-type" evidence="3">
    <location>
        <begin position="20"/>
        <end position="80"/>
    </location>
</feature>
<dbReference type="EMBL" id="SDLO01000002">
    <property type="protein sequence ID" value="TDK93257.1"/>
    <property type="molecule type" value="Genomic_DNA"/>
</dbReference>
<dbReference type="PANTHER" id="PTHR30055:SF226">
    <property type="entry name" value="HTH-TYPE TRANSCRIPTIONAL REGULATOR PKSA"/>
    <property type="match status" value="1"/>
</dbReference>
<name>A0A1A0MQY1_MYCMU</name>
<evidence type="ECO:0000256" key="2">
    <source>
        <dbReference type="PROSITE-ProRule" id="PRU00335"/>
    </source>
</evidence>
<dbReference type="InterPro" id="IPR009057">
    <property type="entry name" value="Homeodomain-like_sf"/>
</dbReference>
<evidence type="ECO:0000313" key="5">
    <source>
        <dbReference type="EMBL" id="TDK93257.1"/>
    </source>
</evidence>
<evidence type="ECO:0000313" key="7">
    <source>
        <dbReference type="Proteomes" id="UP000294929"/>
    </source>
</evidence>
<evidence type="ECO:0000259" key="3">
    <source>
        <dbReference type="PROSITE" id="PS50977"/>
    </source>
</evidence>
<dbReference type="Pfam" id="PF00440">
    <property type="entry name" value="TetR_N"/>
    <property type="match status" value="1"/>
</dbReference>
<reference evidence="4 6" key="1">
    <citation type="submission" date="2016-06" db="EMBL/GenBank/DDBJ databases">
        <authorList>
            <person name="Kjaerup R.B."/>
            <person name="Dalgaard T.S."/>
            <person name="Juul-Madsen H.R."/>
        </authorList>
    </citation>
    <scope>NUCLEOTIDE SEQUENCE [LARGE SCALE GENOMIC DNA]</scope>
    <source>
        <strain evidence="4 6">1199456.5</strain>
    </source>
</reference>
<dbReference type="PROSITE" id="PS50977">
    <property type="entry name" value="HTH_TETR_2"/>
    <property type="match status" value="1"/>
</dbReference>
<sequence>MGFVSGSRHYGGLSGADRIADRRRRFIAAGLELMGTKGIPATTLRGVAEQAGLAARYFAESFPTIEDLHIAVFDDIVAELEERGLAAIADTEGSPRARSRAALSALVDVALTDRRKGRIVLIESASSPVLGPRRLSEAQRFAGIVAGLSGSATDARPIDLQLAAQFVIGGVAETLTAVLVGAITVDRDHLIDMLNDLLFAALRGVRATAGPVRTG</sequence>
<protein>
    <submittedName>
        <fullName evidence="5">TetR/AcrR family transcriptional regulator</fullName>
    </submittedName>
</protein>
<dbReference type="EMBL" id="LZSF01000127">
    <property type="protein sequence ID" value="OBA87476.1"/>
    <property type="molecule type" value="Genomic_DNA"/>
</dbReference>
<dbReference type="GO" id="GO:0003700">
    <property type="term" value="F:DNA-binding transcription factor activity"/>
    <property type="evidence" value="ECO:0007669"/>
    <property type="project" value="TreeGrafter"/>
</dbReference>
<evidence type="ECO:0000256" key="1">
    <source>
        <dbReference type="ARBA" id="ARBA00023125"/>
    </source>
</evidence>
<dbReference type="InterPro" id="IPR001647">
    <property type="entry name" value="HTH_TetR"/>
</dbReference>
<feature type="DNA-binding region" description="H-T-H motif" evidence="2">
    <location>
        <begin position="43"/>
        <end position="62"/>
    </location>
</feature>
<dbReference type="GO" id="GO:0000976">
    <property type="term" value="F:transcription cis-regulatory region binding"/>
    <property type="evidence" value="ECO:0007669"/>
    <property type="project" value="TreeGrafter"/>
</dbReference>
<keyword evidence="1 2" id="KW-0238">DNA-binding</keyword>
<dbReference type="Proteomes" id="UP000093962">
    <property type="component" value="Unassembled WGS sequence"/>
</dbReference>
<dbReference type="Proteomes" id="UP000294929">
    <property type="component" value="Unassembled WGS sequence"/>
</dbReference>
<evidence type="ECO:0000313" key="4">
    <source>
        <dbReference type="EMBL" id="OBA87476.1"/>
    </source>
</evidence>
<dbReference type="SUPFAM" id="SSF46689">
    <property type="entry name" value="Homeodomain-like"/>
    <property type="match status" value="1"/>
</dbReference>
<gene>
    <name evidence="4" type="ORF">A5642_19765</name>
    <name evidence="5" type="ORF">EUA03_03525</name>
</gene>
<proteinExistence type="predicted"/>